<feature type="transmembrane region" description="Helical" evidence="1">
    <location>
        <begin position="6"/>
        <end position="26"/>
    </location>
</feature>
<keyword evidence="1" id="KW-0812">Transmembrane</keyword>
<name>A0A2Z5GBR2_9BACT</name>
<gene>
    <name evidence="2" type="ORF">ACPOL_6960</name>
</gene>
<accession>A0A2Z5GBR2</accession>
<dbReference type="EMBL" id="CP030843">
    <property type="protein sequence ID" value="AXC16164.1"/>
    <property type="molecule type" value="Genomic_DNA"/>
</dbReference>
<keyword evidence="1" id="KW-0472">Membrane</keyword>
<sequence length="44" mass="4781">MDLNSAFKTLISCVSSSILLMGNVILSGRLLQKKLTAMMPGRQL</sequence>
<evidence type="ECO:0000313" key="2">
    <source>
        <dbReference type="EMBL" id="AXC16164.1"/>
    </source>
</evidence>
<dbReference type="AlphaFoldDB" id="A0A2Z5GBR2"/>
<protein>
    <submittedName>
        <fullName evidence="2">Uncharacterized protein</fullName>
    </submittedName>
</protein>
<evidence type="ECO:0000313" key="3">
    <source>
        <dbReference type="Proteomes" id="UP000253606"/>
    </source>
</evidence>
<dbReference type="KEGG" id="abas:ACPOL_6960"/>
<geneLocation type="plasmid" evidence="3">
    <name>pacpol4</name>
</geneLocation>
<dbReference type="Proteomes" id="UP000253606">
    <property type="component" value="Plasmid pACPOL4"/>
</dbReference>
<keyword evidence="1" id="KW-1133">Transmembrane helix</keyword>
<reference evidence="2 3" key="1">
    <citation type="journal article" date="2018" name="Front. Microbiol.">
        <title>Hydrolytic Capabilities as a Key to Environmental Success: Chitinolytic and Cellulolytic Acidobacteria From Acidic Sub-arctic Soils and Boreal Peatlands.</title>
        <authorList>
            <person name="Belova S.E."/>
            <person name="Ravin N.V."/>
            <person name="Pankratov T.A."/>
            <person name="Rakitin A.L."/>
            <person name="Ivanova A.A."/>
            <person name="Beletsky A.V."/>
            <person name="Mardanov A.V."/>
            <person name="Sinninghe Damste J.S."/>
            <person name="Dedysh S.N."/>
        </authorList>
    </citation>
    <scope>NUCLEOTIDE SEQUENCE [LARGE SCALE GENOMIC DNA]</scope>
    <source>
        <strain evidence="2 3">SBC82</strain>
        <plasmid evidence="3">pacpol4</plasmid>
    </source>
</reference>
<evidence type="ECO:0000256" key="1">
    <source>
        <dbReference type="SAM" id="Phobius"/>
    </source>
</evidence>
<keyword evidence="2" id="KW-0614">Plasmid</keyword>
<organism evidence="2 3">
    <name type="scientific">Acidisarcina polymorpha</name>
    <dbReference type="NCBI Taxonomy" id="2211140"/>
    <lineage>
        <taxon>Bacteria</taxon>
        <taxon>Pseudomonadati</taxon>
        <taxon>Acidobacteriota</taxon>
        <taxon>Terriglobia</taxon>
        <taxon>Terriglobales</taxon>
        <taxon>Acidobacteriaceae</taxon>
        <taxon>Acidisarcina</taxon>
    </lineage>
</organism>
<proteinExistence type="predicted"/>
<keyword evidence="3" id="KW-1185">Reference proteome</keyword>